<dbReference type="InterPro" id="IPR015943">
    <property type="entry name" value="WD40/YVTN_repeat-like_dom_sf"/>
</dbReference>
<feature type="repeat" description="WD" evidence="6">
    <location>
        <begin position="395"/>
        <end position="436"/>
    </location>
</feature>
<dbReference type="PANTHER" id="PTHR22842">
    <property type="entry name" value="WD40 REPEAT PROTEIN"/>
    <property type="match status" value="1"/>
</dbReference>
<dbReference type="GO" id="GO:0005737">
    <property type="term" value="C:cytoplasm"/>
    <property type="evidence" value="ECO:0007669"/>
    <property type="project" value="UniProtKB-SubCell"/>
</dbReference>
<dbReference type="InterPro" id="IPR041076">
    <property type="entry name" value="DUF5614"/>
</dbReference>
<reference evidence="9" key="2">
    <citation type="submission" date="2022-06" db="UniProtKB">
        <authorList>
            <consortium name="EnsemblMetazoa"/>
        </authorList>
    </citation>
    <scope>IDENTIFICATION</scope>
</reference>
<keyword evidence="6" id="KW-0853">WD repeat</keyword>
<dbReference type="Proteomes" id="UP000024404">
    <property type="component" value="Unassembled WGS sequence"/>
</dbReference>
<evidence type="ECO:0000259" key="8">
    <source>
        <dbReference type="Pfam" id="PF18474"/>
    </source>
</evidence>
<dbReference type="PROSITE" id="PS50294">
    <property type="entry name" value="WD_REPEATS_REGION"/>
    <property type="match status" value="2"/>
</dbReference>
<dbReference type="SMART" id="SM00320">
    <property type="entry name" value="WD40"/>
    <property type="match status" value="7"/>
</dbReference>
<dbReference type="EMBL" id="CMVM020000310">
    <property type="status" value="NOT_ANNOTATED_CDS"/>
    <property type="molecule type" value="Genomic_DNA"/>
</dbReference>
<evidence type="ECO:0000256" key="6">
    <source>
        <dbReference type="PROSITE-ProRule" id="PRU00221"/>
    </source>
</evidence>
<dbReference type="Pfam" id="PF18474">
    <property type="entry name" value="DUF5614"/>
    <property type="match status" value="1"/>
</dbReference>
<organism evidence="9 10">
    <name type="scientific">Onchocerca volvulus</name>
    <dbReference type="NCBI Taxonomy" id="6282"/>
    <lineage>
        <taxon>Eukaryota</taxon>
        <taxon>Metazoa</taxon>
        <taxon>Ecdysozoa</taxon>
        <taxon>Nematoda</taxon>
        <taxon>Chromadorea</taxon>
        <taxon>Rhabditida</taxon>
        <taxon>Spirurina</taxon>
        <taxon>Spiruromorpha</taxon>
        <taxon>Filarioidea</taxon>
        <taxon>Onchocercidae</taxon>
        <taxon>Onchocerca</taxon>
    </lineage>
</organism>
<evidence type="ECO:0000256" key="3">
    <source>
        <dbReference type="ARBA" id="ARBA00038145"/>
    </source>
</evidence>
<dbReference type="Gene3D" id="2.130.10.10">
    <property type="entry name" value="YVTN repeat-like/Quinoprotein amine dehydrogenase"/>
    <property type="match status" value="1"/>
</dbReference>
<accession>A0A8R1TI83</accession>
<evidence type="ECO:0000256" key="5">
    <source>
        <dbReference type="ARBA" id="ARBA00042222"/>
    </source>
</evidence>
<name>A0A8R1TI83_ONCVO</name>
<feature type="repeat" description="WD" evidence="6">
    <location>
        <begin position="479"/>
        <end position="520"/>
    </location>
</feature>
<evidence type="ECO:0000259" key="7">
    <source>
        <dbReference type="Pfam" id="PF07000"/>
    </source>
</evidence>
<dbReference type="SUPFAM" id="SSF50978">
    <property type="entry name" value="WD40 repeat-like"/>
    <property type="match status" value="1"/>
</dbReference>
<sequence>MFIESSDSAEDPKQIWKNKIHQIESLLLEADIFFHDVEGIGKYKKKLRTEMKFLTALKNLPINELKKYLDTSNITHLRDLLDVAKKRSCCAFYKSFAVLQRKSKREIDLIVDDGATWVKVVSRNVRGLAMDFIGASGSSNRSVIEQTQDYIEMAQIHLHFFKMPKIIFEFMHGVPDLLQYKLESFGIEVVGDMVDINEFVKLPVDFAPYYNDDICDNTVSSFLEQKCLKEEECVMDTVNLDISTVFALISSLTHGNGANYNYDSQLLNAQAALERTKPVLPPILKAIKDTKLIICRTAYDAVQSILSTVAGPEEIVRAKELFEKVEVVEDKLSEQAAKLKLTDKISQRSKIIFGSGDYYKAVTITANRHFVYAAAHQEMVDLSDANLPRTLLRTINCKQNAVRAVRFNVDGNYCISCGADKSVKLWNPYKGTLLKTYTGTGWEVLDAQGSSDNSMILVGGMDKQLTVFDVESGKIIRRWRGHNGQVNSVAFNEESTVAVSGCQDGVVRCFDIRDRNAPIQQMDEAKDAILTVDVNSHEIASGSADGSARTYSIRDGKMTDDKFIYFLGESVTSLHFSADGQCFLASTKDGFIRLIDKMNGQLLADYTGHVNTEYRVESCLLATDAHVVSGSEDAHLYIWNLIEMKILHKLPHPNSVVHSVSSHPKKPILLSSSTTNIFLWGLQKEEEDST</sequence>
<dbReference type="InterPro" id="IPR036322">
    <property type="entry name" value="WD40_repeat_dom_sf"/>
</dbReference>
<proteinExistence type="inferred from homology"/>
<evidence type="ECO:0000313" key="10">
    <source>
        <dbReference type="Proteomes" id="UP000024404"/>
    </source>
</evidence>
<evidence type="ECO:0000256" key="4">
    <source>
        <dbReference type="ARBA" id="ARBA00040453"/>
    </source>
</evidence>
<dbReference type="Pfam" id="PF07000">
    <property type="entry name" value="DUF1308"/>
    <property type="match status" value="1"/>
</dbReference>
<dbReference type="EnsemblMetazoa" id="OVOC10006.1">
    <property type="protein sequence ID" value="OVOC10006.1"/>
    <property type="gene ID" value="WBGene00246815"/>
</dbReference>
<evidence type="ECO:0000313" key="9">
    <source>
        <dbReference type="EnsemblMetazoa" id="OVOC10006.1"/>
    </source>
</evidence>
<evidence type="ECO:0000256" key="1">
    <source>
        <dbReference type="ARBA" id="ARBA00004496"/>
    </source>
</evidence>
<keyword evidence="10" id="KW-1185">Reference proteome</keyword>
<feature type="domain" description="DUF5614" evidence="8">
    <location>
        <begin position="18"/>
        <end position="199"/>
    </location>
</feature>
<dbReference type="InterPro" id="IPR010733">
    <property type="entry name" value="DUF1308"/>
</dbReference>
<keyword evidence="2" id="KW-0963">Cytoplasm</keyword>
<dbReference type="CDD" id="cd00200">
    <property type="entry name" value="WD40"/>
    <property type="match status" value="1"/>
</dbReference>
<evidence type="ECO:0000256" key="2">
    <source>
        <dbReference type="ARBA" id="ARBA00022490"/>
    </source>
</evidence>
<dbReference type="GO" id="GO:0000398">
    <property type="term" value="P:mRNA splicing, via spliceosome"/>
    <property type="evidence" value="ECO:0007669"/>
    <property type="project" value="TreeGrafter"/>
</dbReference>
<dbReference type="PROSITE" id="PS50082">
    <property type="entry name" value="WD_REPEATS_2"/>
    <property type="match status" value="2"/>
</dbReference>
<dbReference type="OMA" id="SPEMETM"/>
<protein>
    <recommendedName>
        <fullName evidence="4">WD repeat domain-containing protein 83</fullName>
    </recommendedName>
    <alternativeName>
        <fullName evidence="5">Mitogen-activated protein kinase organizer 1</fullName>
    </alternativeName>
</protein>
<dbReference type="InterPro" id="IPR051980">
    <property type="entry name" value="WD_repeat_MORG1"/>
</dbReference>
<comment type="subcellular location">
    <subcellularLocation>
        <location evidence="1">Cytoplasm</location>
    </subcellularLocation>
</comment>
<dbReference type="AlphaFoldDB" id="A0A8R1TI83"/>
<feature type="domain" description="DUF1308" evidence="7">
    <location>
        <begin position="238"/>
        <end position="379"/>
    </location>
</feature>
<dbReference type="InterPro" id="IPR001680">
    <property type="entry name" value="WD40_rpt"/>
</dbReference>
<dbReference type="PANTHER" id="PTHR22842:SF3">
    <property type="entry name" value="WD REPEAT DOMAIN-CONTAINING PROTEIN 83"/>
    <property type="match status" value="1"/>
</dbReference>
<dbReference type="GO" id="GO:0071013">
    <property type="term" value="C:catalytic step 2 spliceosome"/>
    <property type="evidence" value="ECO:0007669"/>
    <property type="project" value="TreeGrafter"/>
</dbReference>
<dbReference type="Pfam" id="PF00400">
    <property type="entry name" value="WD40"/>
    <property type="match status" value="5"/>
</dbReference>
<reference evidence="10" key="1">
    <citation type="submission" date="2013-10" db="EMBL/GenBank/DDBJ databases">
        <title>Genome sequencing of Onchocerca volvulus.</title>
        <authorList>
            <person name="Cotton J."/>
            <person name="Tsai J."/>
            <person name="Stanley E."/>
            <person name="Tracey A."/>
            <person name="Holroyd N."/>
            <person name="Lustigman S."/>
            <person name="Berriman M."/>
        </authorList>
    </citation>
    <scope>NUCLEOTIDE SEQUENCE</scope>
</reference>
<comment type="similarity">
    <text evidence="3">Belongs to the WD repeat MORG1 family.</text>
</comment>